<evidence type="ECO:0000256" key="1">
    <source>
        <dbReference type="SAM" id="Phobius"/>
    </source>
</evidence>
<feature type="transmembrane region" description="Helical" evidence="1">
    <location>
        <begin position="345"/>
        <end position="367"/>
    </location>
</feature>
<dbReference type="Proteomes" id="UP000228900">
    <property type="component" value="Unassembled WGS sequence"/>
</dbReference>
<dbReference type="Pfam" id="PF26314">
    <property type="entry name" value="MptA_B_family"/>
    <property type="match status" value="1"/>
</dbReference>
<feature type="transmembrane region" description="Helical" evidence="1">
    <location>
        <begin position="320"/>
        <end position="339"/>
    </location>
</feature>
<proteinExistence type="predicted"/>
<feature type="transmembrane region" description="Helical" evidence="1">
    <location>
        <begin position="167"/>
        <end position="190"/>
    </location>
</feature>
<feature type="transmembrane region" description="Helical" evidence="1">
    <location>
        <begin position="379"/>
        <end position="395"/>
    </location>
</feature>
<feature type="transmembrane region" description="Helical" evidence="1">
    <location>
        <begin position="422"/>
        <end position="439"/>
    </location>
</feature>
<protein>
    <recommendedName>
        <fullName evidence="4">Glycosyltransferase RgtA/B/C/D-like domain-containing protein</fullName>
    </recommendedName>
</protein>
<organism evidence="2 3">
    <name type="scientific">Candidatus Falkowbacteria bacterium CG10_big_fil_rev_8_21_14_0_10_39_9</name>
    <dbReference type="NCBI Taxonomy" id="1974566"/>
    <lineage>
        <taxon>Bacteria</taxon>
        <taxon>Candidatus Falkowiibacteriota</taxon>
    </lineage>
</organism>
<keyword evidence="1" id="KW-1133">Transmembrane helix</keyword>
<feature type="transmembrane region" description="Helical" evidence="1">
    <location>
        <begin position="219"/>
        <end position="236"/>
    </location>
</feature>
<sequence>MIKNKIKIILGFIFLVTISLFALKYFFLLNYYTNHSEAYRYFSNNFIIYLLLVGSLILISIIYILLDKKLSQSPPRLAIILTGLIILSAILILVFPIGASDIFLYLIQARTWALHGLNPYTNNYLQLITDAFYPGLKDNYWAGQTSSYGPLFILITGGLSFIFKNNFLASILGLKIFFASIHLVNAGLIGKTLGKRFAWLYAFNPLILFEFLINGHNEVLLIFFCLLSFYWLWFKIPNLKNSLLAIFFLTLGVLIKFTPIILLPFWGLALFWRLKDRPSKKLFLILSPLLILSTGFLIYLPFWQGIKTLIDPISNQMHFFSYLLSSPIIALSYNLFMTLKLDNSWYLATLTGRSLFLAFFMLLIGRIIWTGKKLNIKKILNYSILIMIIFYASFFPWLMPWYFTFLLLLLLIGYYLNKDQKYLTAFYAITFLEITYYLILR</sequence>
<comment type="caution">
    <text evidence="2">The sequence shown here is derived from an EMBL/GenBank/DDBJ whole genome shotgun (WGS) entry which is preliminary data.</text>
</comment>
<feature type="transmembrane region" description="Helical" evidence="1">
    <location>
        <begin position="47"/>
        <end position="66"/>
    </location>
</feature>
<accession>A0A2M6WP03</accession>
<feature type="transmembrane region" description="Helical" evidence="1">
    <location>
        <begin position="78"/>
        <end position="107"/>
    </location>
</feature>
<feature type="transmembrane region" description="Helical" evidence="1">
    <location>
        <begin position="282"/>
        <end position="300"/>
    </location>
</feature>
<reference evidence="3" key="1">
    <citation type="submission" date="2017-09" db="EMBL/GenBank/DDBJ databases">
        <title>Depth-based differentiation of microbial function through sediment-hosted aquifers and enrichment of novel symbionts in the deep terrestrial subsurface.</title>
        <authorList>
            <person name="Probst A.J."/>
            <person name="Ladd B."/>
            <person name="Jarett J.K."/>
            <person name="Geller-Mcgrath D.E."/>
            <person name="Sieber C.M.K."/>
            <person name="Emerson J.B."/>
            <person name="Anantharaman K."/>
            <person name="Thomas B.C."/>
            <person name="Malmstrom R."/>
            <person name="Stieglmeier M."/>
            <person name="Klingl A."/>
            <person name="Woyke T."/>
            <person name="Ryan C.M."/>
            <person name="Banfield J.F."/>
        </authorList>
    </citation>
    <scope>NUCLEOTIDE SEQUENCE [LARGE SCALE GENOMIC DNA]</scope>
</reference>
<feature type="transmembrane region" description="Helical" evidence="1">
    <location>
        <begin position="7"/>
        <end position="27"/>
    </location>
</feature>
<keyword evidence="1" id="KW-0812">Transmembrane</keyword>
<evidence type="ECO:0000313" key="3">
    <source>
        <dbReference type="Proteomes" id="UP000228900"/>
    </source>
</evidence>
<evidence type="ECO:0008006" key="4">
    <source>
        <dbReference type="Google" id="ProtNLM"/>
    </source>
</evidence>
<name>A0A2M6WP03_9BACT</name>
<keyword evidence="1" id="KW-0472">Membrane</keyword>
<gene>
    <name evidence="2" type="ORF">COT98_03330</name>
</gene>
<dbReference type="AlphaFoldDB" id="A0A2M6WP03"/>
<evidence type="ECO:0000313" key="2">
    <source>
        <dbReference type="EMBL" id="PIT94519.1"/>
    </source>
</evidence>
<feature type="transmembrane region" description="Helical" evidence="1">
    <location>
        <begin position="243"/>
        <end position="262"/>
    </location>
</feature>
<dbReference type="EMBL" id="PFAQ01000045">
    <property type="protein sequence ID" value="PIT94519.1"/>
    <property type="molecule type" value="Genomic_DNA"/>
</dbReference>